<feature type="transmembrane region" description="Helical" evidence="1">
    <location>
        <begin position="223"/>
        <end position="241"/>
    </location>
</feature>
<name>A0A432LMW6_9BACT</name>
<keyword evidence="1" id="KW-1133">Transmembrane helix</keyword>
<reference evidence="2 3" key="1">
    <citation type="submission" date="2018-12" db="EMBL/GenBank/DDBJ databases">
        <title>Genome sequencing of Prevotella sp. KCOM 3155 (= JS262).</title>
        <authorList>
            <person name="Kook J.-K."/>
            <person name="Park S.-N."/>
            <person name="Lim Y.K."/>
        </authorList>
    </citation>
    <scope>NUCLEOTIDE SEQUENCE [LARGE SCALE GENOMIC DNA]</scope>
    <source>
        <strain evidence="2 3">KCOM 3155</strain>
    </source>
</reference>
<protein>
    <submittedName>
        <fullName evidence="2">Stage II sporulation protein M</fullName>
    </submittedName>
</protein>
<feature type="transmembrane region" description="Helical" evidence="1">
    <location>
        <begin position="262"/>
        <end position="280"/>
    </location>
</feature>
<feature type="transmembrane region" description="Helical" evidence="1">
    <location>
        <begin position="167"/>
        <end position="188"/>
    </location>
</feature>
<accession>A0A432LMW6</accession>
<gene>
    <name evidence="2" type="ORF">EHV08_11080</name>
</gene>
<evidence type="ECO:0000313" key="2">
    <source>
        <dbReference type="EMBL" id="RUL60231.1"/>
    </source>
</evidence>
<keyword evidence="3" id="KW-1185">Reference proteome</keyword>
<feature type="transmembrane region" description="Helical" evidence="1">
    <location>
        <begin position="292"/>
        <end position="314"/>
    </location>
</feature>
<dbReference type="PANTHER" id="PTHR35337">
    <property type="entry name" value="SLR1478 PROTEIN"/>
    <property type="match status" value="1"/>
</dbReference>
<organism evidence="2 3">
    <name type="scientific">Prevotella koreensis</name>
    <dbReference type="NCBI Taxonomy" id="2490854"/>
    <lineage>
        <taxon>Bacteria</taxon>
        <taxon>Pseudomonadati</taxon>
        <taxon>Bacteroidota</taxon>
        <taxon>Bacteroidia</taxon>
        <taxon>Bacteroidales</taxon>
        <taxon>Prevotellaceae</taxon>
        <taxon>Prevotella</taxon>
    </lineage>
</organism>
<dbReference type="PANTHER" id="PTHR35337:SF1">
    <property type="entry name" value="SLR1478 PROTEIN"/>
    <property type="match status" value="1"/>
</dbReference>
<proteinExistence type="predicted"/>
<feature type="transmembrane region" description="Helical" evidence="1">
    <location>
        <begin position="195"/>
        <end position="217"/>
    </location>
</feature>
<evidence type="ECO:0000256" key="1">
    <source>
        <dbReference type="SAM" id="Phobius"/>
    </source>
</evidence>
<evidence type="ECO:0000313" key="3">
    <source>
        <dbReference type="Proteomes" id="UP000278983"/>
    </source>
</evidence>
<dbReference type="Proteomes" id="UP000278983">
    <property type="component" value="Unassembled WGS sequence"/>
</dbReference>
<dbReference type="Pfam" id="PF01944">
    <property type="entry name" value="SpoIIM"/>
    <property type="match status" value="1"/>
</dbReference>
<dbReference type="EMBL" id="RYYU01000001">
    <property type="protein sequence ID" value="RUL60231.1"/>
    <property type="molecule type" value="Genomic_DNA"/>
</dbReference>
<dbReference type="InterPro" id="IPR002798">
    <property type="entry name" value="SpoIIM-like"/>
</dbReference>
<dbReference type="RefSeq" id="WP_126679323.1">
    <property type="nucleotide sequence ID" value="NZ_RYYU01000001.1"/>
</dbReference>
<feature type="transmembrane region" description="Helical" evidence="1">
    <location>
        <begin position="100"/>
        <end position="119"/>
    </location>
</feature>
<comment type="caution">
    <text evidence="2">The sequence shown here is derived from an EMBL/GenBank/DDBJ whole genome shotgun (WGS) entry which is preliminary data.</text>
</comment>
<dbReference type="AlphaFoldDB" id="A0A432LMW6"/>
<keyword evidence="1" id="KW-0812">Transmembrane</keyword>
<dbReference type="OrthoDB" id="9800053at2"/>
<sequence length="322" mass="36106">MKEASFIRNNIEKWQRTESMVDNSENASPDDMAEAYTEITADLAFAQTHYRKSRITVYLNDLASALHNTIYKNKKEKWTRIFTYWTHEVPLTMYDARRELLASFLIFAVFVLVGVLSQLNDPDFSRLILGDYYVDMTLENIDNGRPMAVYNGGSETPMFLQITINNVMVSFMAFVMGIFACVGTGYLLMQNGIMLGAFQTFFFSHGLLLESALAIWLHGTLEISAIIISGAAGLALGRGWLFPGTYSRGVAFRNGARRGLKIIVGTVPVFIIAGFIEGFVTRHTDIHDGVRAGIILCSLAFVIFYFVVWPRILAGRALSVER</sequence>
<keyword evidence="1" id="KW-0472">Membrane</keyword>